<keyword evidence="4" id="KW-1185">Reference proteome</keyword>
<gene>
    <name evidence="3" type="ORF">SAMN05216174_10789</name>
</gene>
<dbReference type="Pfam" id="PF10067">
    <property type="entry name" value="DUF2306"/>
    <property type="match status" value="1"/>
</dbReference>
<organism evidence="3 4">
    <name type="scientific">Actinokineospora iranica</name>
    <dbReference type="NCBI Taxonomy" id="1271860"/>
    <lineage>
        <taxon>Bacteria</taxon>
        <taxon>Bacillati</taxon>
        <taxon>Actinomycetota</taxon>
        <taxon>Actinomycetes</taxon>
        <taxon>Pseudonocardiales</taxon>
        <taxon>Pseudonocardiaceae</taxon>
        <taxon>Actinokineospora</taxon>
    </lineage>
</organism>
<dbReference type="OrthoDB" id="4698148at2"/>
<reference evidence="4" key="1">
    <citation type="submission" date="2016-10" db="EMBL/GenBank/DDBJ databases">
        <authorList>
            <person name="Varghese N."/>
            <person name="Submissions S."/>
        </authorList>
    </citation>
    <scope>NUCLEOTIDE SEQUENCE [LARGE SCALE GENOMIC DNA]</scope>
    <source>
        <strain evidence="4">IBRC-M 10403</strain>
    </source>
</reference>
<sequence length="239" mass="26373">MAIAGAEVDREAGRGDERPRRSWWPRPWVAPLGAVIVVFLAFSLPPYLGLDAGRSRVPAPEGFAAHYPVLLVHIGFGPVAMVSGFLQVWPWFRGRFPRAHRRLGRVYVFAGVLPAAVAGFVVGVVSPFGPVARVSAMVLAPVWFVTTVVGYRRARQRRFGEHREWMIRSFALTVSTITNRFWAPVVAVVLTPSLDTTFGGSELALGQAIAGITAWLGWTLPLLGVEWWLHRRPSRRTAG</sequence>
<feature type="compositionally biased region" description="Basic and acidic residues" evidence="1">
    <location>
        <begin position="7"/>
        <end position="20"/>
    </location>
</feature>
<feature type="transmembrane region" description="Helical" evidence="2">
    <location>
        <begin position="203"/>
        <end position="229"/>
    </location>
</feature>
<keyword evidence="2" id="KW-0472">Membrane</keyword>
<feature type="transmembrane region" description="Helical" evidence="2">
    <location>
        <begin position="131"/>
        <end position="149"/>
    </location>
</feature>
<dbReference type="Proteomes" id="UP000199501">
    <property type="component" value="Unassembled WGS sequence"/>
</dbReference>
<evidence type="ECO:0000256" key="1">
    <source>
        <dbReference type="SAM" id="MobiDB-lite"/>
    </source>
</evidence>
<keyword evidence="2" id="KW-1133">Transmembrane helix</keyword>
<dbReference type="AlphaFoldDB" id="A0A1G6RXH6"/>
<feature type="region of interest" description="Disordered" evidence="1">
    <location>
        <begin position="1"/>
        <end position="20"/>
    </location>
</feature>
<feature type="transmembrane region" description="Helical" evidence="2">
    <location>
        <begin position="28"/>
        <end position="50"/>
    </location>
</feature>
<evidence type="ECO:0000256" key="2">
    <source>
        <dbReference type="SAM" id="Phobius"/>
    </source>
</evidence>
<dbReference type="InterPro" id="IPR018750">
    <property type="entry name" value="DUF2306_membrane"/>
</dbReference>
<feature type="transmembrane region" description="Helical" evidence="2">
    <location>
        <begin position="104"/>
        <end position="125"/>
    </location>
</feature>
<dbReference type="STRING" id="1271860.SAMN05216174_10789"/>
<evidence type="ECO:0000313" key="3">
    <source>
        <dbReference type="EMBL" id="SDD09362.1"/>
    </source>
</evidence>
<accession>A0A1G6RXH6</accession>
<evidence type="ECO:0000313" key="4">
    <source>
        <dbReference type="Proteomes" id="UP000199501"/>
    </source>
</evidence>
<protein>
    <submittedName>
        <fullName evidence="3">Predicted membrane protein</fullName>
    </submittedName>
</protein>
<name>A0A1G6RXH6_9PSEU</name>
<dbReference type="RefSeq" id="WP_091451122.1">
    <property type="nucleotide sequence ID" value="NZ_FMZZ01000007.1"/>
</dbReference>
<keyword evidence="2" id="KW-0812">Transmembrane</keyword>
<feature type="transmembrane region" description="Helical" evidence="2">
    <location>
        <begin position="170"/>
        <end position="191"/>
    </location>
</feature>
<feature type="transmembrane region" description="Helical" evidence="2">
    <location>
        <begin position="70"/>
        <end position="92"/>
    </location>
</feature>
<proteinExistence type="predicted"/>
<dbReference type="EMBL" id="FMZZ01000007">
    <property type="protein sequence ID" value="SDD09362.1"/>
    <property type="molecule type" value="Genomic_DNA"/>
</dbReference>